<dbReference type="Gramene" id="CDY56497">
    <property type="protein sequence ID" value="CDY56497"/>
    <property type="gene ID" value="GSBRNA2T00019641001"/>
</dbReference>
<dbReference type="PaxDb" id="3708-A0A078J2N9"/>
<evidence type="ECO:0000313" key="2">
    <source>
        <dbReference type="EMBL" id="CAF2158090.1"/>
    </source>
</evidence>
<accession>A0A078J2N9</accession>
<dbReference type="Proteomes" id="UP000028999">
    <property type="component" value="Unassembled WGS sequence"/>
</dbReference>
<dbReference type="Proteomes" id="UP001295469">
    <property type="component" value="Chromosome A07"/>
</dbReference>
<proteinExistence type="predicted"/>
<reference evidence="2" key="3">
    <citation type="submission" date="2021-01" db="EMBL/GenBank/DDBJ databases">
        <authorList>
            <consortium name="Genoscope - CEA"/>
            <person name="William W."/>
        </authorList>
    </citation>
    <scope>NUCLEOTIDE SEQUENCE</scope>
</reference>
<reference evidence="3" key="2">
    <citation type="submission" date="2014-06" db="EMBL/GenBank/DDBJ databases">
        <authorList>
            <person name="Genoscope - CEA"/>
        </authorList>
    </citation>
    <scope>NUCLEOTIDE SEQUENCE</scope>
</reference>
<dbReference type="AlphaFoldDB" id="A0A078J2N9"/>
<dbReference type="EMBL" id="HG994361">
    <property type="protein sequence ID" value="CAF2158090.1"/>
    <property type="molecule type" value="Genomic_DNA"/>
</dbReference>
<keyword evidence="4" id="KW-1185">Reference proteome</keyword>
<protein>
    <submittedName>
        <fullName evidence="2">(rape) hypothetical protein</fullName>
    </submittedName>
    <submittedName>
        <fullName evidence="3">BnaAnng14320D protein</fullName>
    </submittedName>
</protein>
<reference evidence="3 4" key="1">
    <citation type="journal article" date="2014" name="Science">
        <title>Plant genetics. Early allopolyploid evolution in the post-Neolithic Brassica napus oilseed genome.</title>
        <authorList>
            <person name="Chalhoub B."/>
            <person name="Denoeud F."/>
            <person name="Liu S."/>
            <person name="Parkin I.A."/>
            <person name="Tang H."/>
            <person name="Wang X."/>
            <person name="Chiquet J."/>
            <person name="Belcram H."/>
            <person name="Tong C."/>
            <person name="Samans B."/>
            <person name="Correa M."/>
            <person name="Da Silva C."/>
            <person name="Just J."/>
            <person name="Falentin C."/>
            <person name="Koh C.S."/>
            <person name="Le Clainche I."/>
            <person name="Bernard M."/>
            <person name="Bento P."/>
            <person name="Noel B."/>
            <person name="Labadie K."/>
            <person name="Alberti A."/>
            <person name="Charles M."/>
            <person name="Arnaud D."/>
            <person name="Guo H."/>
            <person name="Daviaud C."/>
            <person name="Alamery S."/>
            <person name="Jabbari K."/>
            <person name="Zhao M."/>
            <person name="Edger P.P."/>
            <person name="Chelaifa H."/>
            <person name="Tack D."/>
            <person name="Lassalle G."/>
            <person name="Mestiri I."/>
            <person name="Schnel N."/>
            <person name="Le Paslier M.C."/>
            <person name="Fan G."/>
            <person name="Renault V."/>
            <person name="Bayer P.E."/>
            <person name="Golicz A.A."/>
            <person name="Manoli S."/>
            <person name="Lee T.H."/>
            <person name="Thi V.H."/>
            <person name="Chalabi S."/>
            <person name="Hu Q."/>
            <person name="Fan C."/>
            <person name="Tollenaere R."/>
            <person name="Lu Y."/>
            <person name="Battail C."/>
            <person name="Shen J."/>
            <person name="Sidebottom C.H."/>
            <person name="Wang X."/>
            <person name="Canaguier A."/>
            <person name="Chauveau A."/>
            <person name="Berard A."/>
            <person name="Deniot G."/>
            <person name="Guan M."/>
            <person name="Liu Z."/>
            <person name="Sun F."/>
            <person name="Lim Y.P."/>
            <person name="Lyons E."/>
            <person name="Town C.D."/>
            <person name="Bancroft I."/>
            <person name="Wang X."/>
            <person name="Meng J."/>
            <person name="Ma J."/>
            <person name="Pires J.C."/>
            <person name="King G.J."/>
            <person name="Brunel D."/>
            <person name="Delourme R."/>
            <person name="Renard M."/>
            <person name="Aury J.M."/>
            <person name="Adams K.L."/>
            <person name="Batley J."/>
            <person name="Snowdon R.J."/>
            <person name="Tost J."/>
            <person name="Edwards D."/>
            <person name="Zhou Y."/>
            <person name="Hua W."/>
            <person name="Sharpe A.G."/>
            <person name="Paterson A.H."/>
            <person name="Guan C."/>
            <person name="Wincker P."/>
        </authorList>
    </citation>
    <scope>NUCLEOTIDE SEQUENCE [LARGE SCALE GENOMIC DNA]</scope>
    <source>
        <strain evidence="4">cv. Darmor-bzh</strain>
    </source>
</reference>
<dbReference type="OMA" id="NPAMNAC"/>
<evidence type="ECO:0000313" key="4">
    <source>
        <dbReference type="Proteomes" id="UP000028999"/>
    </source>
</evidence>
<sequence length="121" mass="13322">MLYLETATTMVNSQLLLSQLKAGDHSFVIHSQEDWPRAGAVTNELFNGVTRGARPTNPAMNACVLMDGASGATDNLHDEPIILDYLLLVHHFPRMIQQRTNPVKPMSQHREPTPTSTTATA</sequence>
<feature type="region of interest" description="Disordered" evidence="1">
    <location>
        <begin position="99"/>
        <end position="121"/>
    </location>
</feature>
<dbReference type="EMBL" id="LK033494">
    <property type="protein sequence ID" value="CDY56497.1"/>
    <property type="molecule type" value="Genomic_DNA"/>
</dbReference>
<name>A0A078J2N9_BRANA</name>
<evidence type="ECO:0000256" key="1">
    <source>
        <dbReference type="SAM" id="MobiDB-lite"/>
    </source>
</evidence>
<organism evidence="3 4">
    <name type="scientific">Brassica napus</name>
    <name type="common">Rape</name>
    <dbReference type="NCBI Taxonomy" id="3708"/>
    <lineage>
        <taxon>Eukaryota</taxon>
        <taxon>Viridiplantae</taxon>
        <taxon>Streptophyta</taxon>
        <taxon>Embryophyta</taxon>
        <taxon>Tracheophyta</taxon>
        <taxon>Spermatophyta</taxon>
        <taxon>Magnoliopsida</taxon>
        <taxon>eudicotyledons</taxon>
        <taxon>Gunneridae</taxon>
        <taxon>Pentapetalae</taxon>
        <taxon>rosids</taxon>
        <taxon>malvids</taxon>
        <taxon>Brassicales</taxon>
        <taxon>Brassicaceae</taxon>
        <taxon>Brassiceae</taxon>
        <taxon>Brassica</taxon>
    </lineage>
</organism>
<gene>
    <name evidence="3" type="primary">BnaAnng14320D</name>
    <name evidence="2" type="ORF">DARMORV10_A07P06430.1</name>
    <name evidence="3" type="ORF">GSBRNA2T00019641001</name>
</gene>
<evidence type="ECO:0000313" key="3">
    <source>
        <dbReference type="EMBL" id="CDY56497.1"/>
    </source>
</evidence>